<evidence type="ECO:0000313" key="3">
    <source>
        <dbReference type="Proteomes" id="UP000007880"/>
    </source>
</evidence>
<evidence type="ECO:0000313" key="2">
    <source>
        <dbReference type="EMBL" id="BAM00671.1"/>
    </source>
</evidence>
<reference evidence="2 3" key="1">
    <citation type="submission" date="2012-02" db="EMBL/GenBank/DDBJ databases">
        <title>Complete genome sequence of Caldilinea aerophila DSM 14535 (= NBRC 102666).</title>
        <authorList>
            <person name="Oguchi A."/>
            <person name="Hosoyama A."/>
            <person name="Sekine M."/>
            <person name="Fukai R."/>
            <person name="Kato Y."/>
            <person name="Nakamura S."/>
            <person name="Hanada S."/>
            <person name="Yamazaki S."/>
            <person name="Fujita N."/>
        </authorList>
    </citation>
    <scope>NUCLEOTIDE SEQUENCE [LARGE SCALE GENOMIC DNA]</scope>
    <source>
        <strain evidence="3">DSM 14535 / JCM 11387 / NBRC 104270 / STL-6-O1</strain>
    </source>
</reference>
<dbReference type="EMBL" id="AP012337">
    <property type="protein sequence ID" value="BAM00671.1"/>
    <property type="molecule type" value="Genomic_DNA"/>
</dbReference>
<dbReference type="HOGENOM" id="CLU_2536246_0_0_0"/>
<evidence type="ECO:0000256" key="1">
    <source>
        <dbReference type="SAM" id="MobiDB-lite"/>
    </source>
</evidence>
<organism evidence="2 3">
    <name type="scientific">Caldilinea aerophila (strain DSM 14535 / JCM 11387 / NBRC 104270 / STL-6-O1)</name>
    <dbReference type="NCBI Taxonomy" id="926550"/>
    <lineage>
        <taxon>Bacteria</taxon>
        <taxon>Bacillati</taxon>
        <taxon>Chloroflexota</taxon>
        <taxon>Caldilineae</taxon>
        <taxon>Caldilineales</taxon>
        <taxon>Caldilineaceae</taxon>
        <taxon>Caldilinea</taxon>
    </lineage>
</organism>
<sequence>MGVFDPRRRTAAVPGGQRCQPLPVEARDQVRNGIARSAASRTRSFGVALAICNGQQRLGPGHMAGRFAAGAADMRQHFSFFVC</sequence>
<keyword evidence="3" id="KW-1185">Reference proteome</keyword>
<feature type="region of interest" description="Disordered" evidence="1">
    <location>
        <begin position="1"/>
        <end position="20"/>
    </location>
</feature>
<gene>
    <name evidence="2" type="ordered locus">CLDAP_26310</name>
</gene>
<dbReference type="KEGG" id="cap:CLDAP_26310"/>
<dbReference type="Proteomes" id="UP000007880">
    <property type="component" value="Chromosome"/>
</dbReference>
<accession>I0I5Y3</accession>
<dbReference type="AlphaFoldDB" id="I0I5Y3"/>
<name>I0I5Y3_CALAS</name>
<proteinExistence type="predicted"/>
<dbReference type="STRING" id="926550.CLDAP_26310"/>
<protein>
    <submittedName>
        <fullName evidence="2">Uncharacterized protein</fullName>
    </submittedName>
</protein>